<dbReference type="InterPro" id="IPR006626">
    <property type="entry name" value="PbH1"/>
</dbReference>
<dbReference type="Gene3D" id="2.60.40.10">
    <property type="entry name" value="Immunoglobulins"/>
    <property type="match status" value="1"/>
</dbReference>
<reference evidence="4" key="1">
    <citation type="submission" date="2016-10" db="EMBL/GenBank/DDBJ databases">
        <authorList>
            <person name="Varghese N."/>
            <person name="Submissions S."/>
        </authorList>
    </citation>
    <scope>NUCLEOTIDE SEQUENCE [LARGE SCALE GENOMIC DNA]</scope>
    <source>
        <strain evidence="4">DSM 173</strain>
    </source>
</reference>
<feature type="domain" description="Bacterial Ig-like" evidence="2">
    <location>
        <begin position="249"/>
        <end position="339"/>
    </location>
</feature>
<dbReference type="PANTHER" id="PTHR34677">
    <property type="match status" value="1"/>
</dbReference>
<evidence type="ECO:0000259" key="2">
    <source>
        <dbReference type="Pfam" id="PF19078"/>
    </source>
</evidence>
<dbReference type="Proteomes" id="UP000198672">
    <property type="component" value="Unassembled WGS sequence"/>
</dbReference>
<dbReference type="PANTHER" id="PTHR34677:SF3">
    <property type="entry name" value="BACTERIAL IG-LIKE DOMAIN-CONTAINING PROTEIN"/>
    <property type="match status" value="1"/>
</dbReference>
<organism evidence="3 4">
    <name type="scientific">Allochromatium warmingii</name>
    <name type="common">Chromatium warmingii</name>
    <dbReference type="NCBI Taxonomy" id="61595"/>
    <lineage>
        <taxon>Bacteria</taxon>
        <taxon>Pseudomonadati</taxon>
        <taxon>Pseudomonadota</taxon>
        <taxon>Gammaproteobacteria</taxon>
        <taxon>Chromatiales</taxon>
        <taxon>Chromatiaceae</taxon>
        <taxon>Allochromatium</taxon>
    </lineage>
</organism>
<keyword evidence="4" id="KW-1185">Reference proteome</keyword>
<dbReference type="SMART" id="SM00710">
    <property type="entry name" value="PbH1"/>
    <property type="match status" value="4"/>
</dbReference>
<evidence type="ECO:0000313" key="3">
    <source>
        <dbReference type="EMBL" id="SDX39403.1"/>
    </source>
</evidence>
<feature type="domain" description="Bacterial Ig-like" evidence="2">
    <location>
        <begin position="546"/>
        <end position="638"/>
    </location>
</feature>
<dbReference type="InterPro" id="IPR044048">
    <property type="entry name" value="Big_12"/>
</dbReference>
<dbReference type="Pfam" id="PF19078">
    <property type="entry name" value="Big_12"/>
    <property type="match status" value="4"/>
</dbReference>
<sequence length="1546" mass="161957">MDGAGGSASGRQFTDFSGIGSYKLSTTTKLEKLDLANNVTRFKTTIGGNITTIPGLTAEADNIRVQVKYANVTETQIRVGDLGATGVAYYGIKFSRLPAYISGNSSPMLDLDSDNSGGATGSSYKTNYSIGGAGVAVVDTDLSIADEEDANLQSATVVLTNAKAGDTLTVGDLSGLGITSAIDTSTSGKVTVTLSGTASIDNYEAALQRITFNNSNGSPDTTDRIITVTVKDNYLSSPTASTTVSVSADTTAPTIAISSNKTALKVGETATLTFTLSEASSDFNVNDITVSGGTLTNFSGSGINYTATFTPTDATGAVSVASGTFTDTAGNANTDGAEADNSVSLTYDGTAPTIAISSDKTALKVGETATLTFTLSEASSDFTVNDITVSGGTLTNFSGSGINYTATFTPNTANGLVSVGNNAFTNAVGNANADEADADNSVSLTYDGTAPTIAISSDKTALKVGETATLTFTLSEASSDFTEADITVTGGKLSNFSGSGINYTATFTPNTANGLVSVGNNAFTNAVGNANADEADADNSVSLTYDGTAPTIAISSDKTALKVGETATLTLTLSEASSDFNVNDITVSGGTLSNFSGSGTTYTATFTPNTANGLVSVGNNAFTDTAGNSNIDEAETNNAISFTYDSNGLKIIGTQNVSEGSQAIFTITLNSATEQPASIQLTLADATDTAILGSDYAESVSAYYFAGDNRISVTIANGIVNLPAGVATLYVSVATINDNNYEGSEQLTLTAQLSNNQFAAAVSTMIDDGSGQQYDERGQGALVDQPDDDRLLTIPDVTVNEIAPHAVFRIAADSNLYFSLALRDGAIDFATGEAIATTNADYQNSLEVYNGFDWIAYVPNSLVHVPENASVLLVRVPIANDDVYEGAHAFTLEARIDGTQAPVTARGIIGDFGTGAIFNDSGAENRTALKDDDRSIKINSPIVNEGSTYTVFTLNGRPGNLNLSLQTGTEPGAATIQTNPDRIEFWDGSNWLNYNGSNAVIPDSGTLLVRVEISAEQDDDREGSEIFELQAIRGEEESLGRATVRDDGTGVIYTFDTSGAYSGSTTQNLDDDFDQDGITPTTEEALATLAASQGIGASEIGDLNGDGLQDAEQNALATLAWRTTDDFEQGNDGTLTQSQAIVSIGILAPDAETDAAISQTSQLLNIRVERYDDIDTNTEVVVDEVSQHRTITLVSGSHVTTPWDPIRFEIAGQDSNIDGTIDHLLTDVSAREGTQVRVSINVRAAGLTIEDVNAYIKYVSAEALAAGPLFDLDGVPITTVGWYDFTRRDPNSDSDGARFVVENGKIVAIELILTDNAFGDNNPALERILDPGVPVLAVRPVPPIVEPTQPATAPLSTPPILEAIVLNKPIIGEQPQQFHTQPIFESALFDDMQFLRMNPALHVLDEVQRVRSYDPFALSAWDLGGLTENLSLHVLPTVNVSQAEAIQLSQSLNDVQVCIAEDNQTCALDEASAAEISDAVKSDQSKQSAAENAENAEAAEDELDQMPLNAEQSSPVSMRRFSEHLRLAANERHPAFRTHVVHQKHY</sequence>
<feature type="domain" description="Bacterial Ig-like" evidence="2">
    <location>
        <begin position="348"/>
        <end position="439"/>
    </location>
</feature>
<proteinExistence type="predicted"/>
<evidence type="ECO:0000313" key="4">
    <source>
        <dbReference type="Proteomes" id="UP000198672"/>
    </source>
</evidence>
<name>A0A1H3BBT4_ALLWA</name>
<dbReference type="EMBL" id="FNOW01000002">
    <property type="protein sequence ID" value="SDX39403.1"/>
    <property type="molecule type" value="Genomic_DNA"/>
</dbReference>
<feature type="domain" description="Bacterial Ig-like" evidence="2">
    <location>
        <begin position="447"/>
        <end position="538"/>
    </location>
</feature>
<feature type="region of interest" description="Disordered" evidence="1">
    <location>
        <begin position="1480"/>
        <end position="1516"/>
    </location>
</feature>
<dbReference type="InterPro" id="IPR038081">
    <property type="entry name" value="CalX-like_sf"/>
</dbReference>
<evidence type="ECO:0000256" key="1">
    <source>
        <dbReference type="SAM" id="MobiDB-lite"/>
    </source>
</evidence>
<dbReference type="Gene3D" id="2.60.40.2030">
    <property type="match status" value="1"/>
</dbReference>
<dbReference type="STRING" id="61595.SAMN05421644_102113"/>
<dbReference type="SUPFAM" id="SSF141072">
    <property type="entry name" value="CalX-like"/>
    <property type="match status" value="1"/>
</dbReference>
<protein>
    <submittedName>
        <fullName evidence="3">Autotransporter adhesin</fullName>
    </submittedName>
</protein>
<gene>
    <name evidence="3" type="ORF">SAMN05421644_102113</name>
</gene>
<dbReference type="InterPro" id="IPR013783">
    <property type="entry name" value="Ig-like_fold"/>
</dbReference>
<accession>A0A1H3BBT4</accession>